<protein>
    <recommendedName>
        <fullName evidence="6">SURF1-like protein</fullName>
    </recommendedName>
</protein>
<dbReference type="EMBL" id="FNFD01000012">
    <property type="protein sequence ID" value="SDK94400.1"/>
    <property type="molecule type" value="Genomic_DNA"/>
</dbReference>
<dbReference type="PANTHER" id="PTHR23427:SF2">
    <property type="entry name" value="SURFEIT LOCUS PROTEIN 1"/>
    <property type="match status" value="1"/>
</dbReference>
<keyword evidence="4 6" id="KW-1133">Transmembrane helix</keyword>
<gene>
    <name evidence="7" type="ORF">SAMN05216186_11270</name>
</gene>
<dbReference type="CDD" id="cd06662">
    <property type="entry name" value="SURF1"/>
    <property type="match status" value="1"/>
</dbReference>
<accession>A0A1G9G170</accession>
<comment type="subcellular location">
    <subcellularLocation>
        <location evidence="6">Cell membrane</location>
        <topology evidence="6">Multi-pass membrane protein</topology>
    </subcellularLocation>
    <subcellularLocation>
        <location evidence="1">Membrane</location>
    </subcellularLocation>
</comment>
<evidence type="ECO:0000256" key="6">
    <source>
        <dbReference type="RuleBase" id="RU363076"/>
    </source>
</evidence>
<reference evidence="7 8" key="1">
    <citation type="submission" date="2016-10" db="EMBL/GenBank/DDBJ databases">
        <authorList>
            <person name="de Groot N.N."/>
        </authorList>
    </citation>
    <scope>NUCLEOTIDE SEQUENCE [LARGE SCALE GENOMIC DNA]</scope>
    <source>
        <strain evidence="7 8">JCM 21544</strain>
    </source>
</reference>
<evidence type="ECO:0000256" key="5">
    <source>
        <dbReference type="ARBA" id="ARBA00023136"/>
    </source>
</evidence>
<feature type="transmembrane region" description="Helical" evidence="6">
    <location>
        <begin position="206"/>
        <end position="228"/>
    </location>
</feature>
<dbReference type="PROSITE" id="PS50895">
    <property type="entry name" value="SURF1"/>
    <property type="match status" value="1"/>
</dbReference>
<keyword evidence="5 6" id="KW-0472">Membrane</keyword>
<dbReference type="RefSeq" id="WP_084339002.1">
    <property type="nucleotide sequence ID" value="NZ_FNFD01000012.1"/>
</dbReference>
<dbReference type="STRING" id="137658.SAMN05216186_11270"/>
<dbReference type="Proteomes" id="UP000198706">
    <property type="component" value="Unassembled WGS sequence"/>
</dbReference>
<dbReference type="GO" id="GO:0005886">
    <property type="term" value="C:plasma membrane"/>
    <property type="evidence" value="ECO:0007669"/>
    <property type="project" value="UniProtKB-SubCell"/>
</dbReference>
<dbReference type="PANTHER" id="PTHR23427">
    <property type="entry name" value="SURFEIT LOCUS PROTEIN"/>
    <property type="match status" value="1"/>
</dbReference>
<comment type="caution">
    <text evidence="6">Lacks conserved residue(s) required for the propagation of feature annotation.</text>
</comment>
<evidence type="ECO:0000256" key="1">
    <source>
        <dbReference type="ARBA" id="ARBA00004370"/>
    </source>
</evidence>
<dbReference type="InterPro" id="IPR045214">
    <property type="entry name" value="Surf1/Surf4"/>
</dbReference>
<proteinExistence type="inferred from homology"/>
<name>A0A1G9G170_9PSED</name>
<sequence length="243" mass="27372">MSRFRPGLAPTLVVLALLPLLVWLGFWQLQRADEKRALLAAQAARLQAAPVAVSELERSRDPAFLRVRLEGFFDDHHSLILDNRSRDGQVGVELLQPFYDQPSGLWLLVNRGWLPWPDRRQPPRFDTPEQPLALTAWVYVPAGKPFQLRADAATDGWPRLVTAVEPAVLWQRLGRGGLPYEIRLEPGPAAYRAEWPVVAMGPEKHLGYAVQWFALAAALLGLFVYLGLHNAREKKDESSHRPA</sequence>
<comment type="similarity">
    <text evidence="2 6">Belongs to the SURF1 family.</text>
</comment>
<dbReference type="InterPro" id="IPR002994">
    <property type="entry name" value="Surf1/Shy1"/>
</dbReference>
<dbReference type="AlphaFoldDB" id="A0A1G9G170"/>
<evidence type="ECO:0000313" key="7">
    <source>
        <dbReference type="EMBL" id="SDK94400.1"/>
    </source>
</evidence>
<keyword evidence="8" id="KW-1185">Reference proteome</keyword>
<evidence type="ECO:0000256" key="2">
    <source>
        <dbReference type="ARBA" id="ARBA00007165"/>
    </source>
</evidence>
<evidence type="ECO:0000256" key="3">
    <source>
        <dbReference type="ARBA" id="ARBA00022692"/>
    </source>
</evidence>
<dbReference type="Pfam" id="PF02104">
    <property type="entry name" value="SURF1"/>
    <property type="match status" value="1"/>
</dbReference>
<keyword evidence="6" id="KW-1003">Cell membrane</keyword>
<evidence type="ECO:0000313" key="8">
    <source>
        <dbReference type="Proteomes" id="UP000198706"/>
    </source>
</evidence>
<evidence type="ECO:0000256" key="4">
    <source>
        <dbReference type="ARBA" id="ARBA00022989"/>
    </source>
</evidence>
<organism evidence="7 8">
    <name type="scientific">Pseudomonas indica</name>
    <dbReference type="NCBI Taxonomy" id="137658"/>
    <lineage>
        <taxon>Bacteria</taxon>
        <taxon>Pseudomonadati</taxon>
        <taxon>Pseudomonadota</taxon>
        <taxon>Gammaproteobacteria</taxon>
        <taxon>Pseudomonadales</taxon>
        <taxon>Pseudomonadaceae</taxon>
        <taxon>Pseudomonas</taxon>
    </lineage>
</organism>
<keyword evidence="3 6" id="KW-0812">Transmembrane</keyword>